<dbReference type="SMART" id="SM00248">
    <property type="entry name" value="ANK"/>
    <property type="match status" value="8"/>
</dbReference>
<feature type="repeat" description="ANK" evidence="3">
    <location>
        <begin position="315"/>
        <end position="347"/>
    </location>
</feature>
<dbReference type="AlphaFoldDB" id="A0A8S1E0P4"/>
<dbReference type="Pfam" id="PF12796">
    <property type="entry name" value="Ank_2"/>
    <property type="match status" value="3"/>
</dbReference>
<dbReference type="PROSITE" id="PS50297">
    <property type="entry name" value="ANK_REP_REGION"/>
    <property type="match status" value="1"/>
</dbReference>
<dbReference type="InterPro" id="IPR036770">
    <property type="entry name" value="Ankyrin_rpt-contain_sf"/>
</dbReference>
<reference evidence="4 5" key="1">
    <citation type="submission" date="2020-04" db="EMBL/GenBank/DDBJ databases">
        <authorList>
            <person name="Alioto T."/>
            <person name="Alioto T."/>
            <person name="Gomez Garrido J."/>
        </authorList>
    </citation>
    <scope>NUCLEOTIDE SEQUENCE [LARGE SCALE GENOMIC DNA]</scope>
</reference>
<evidence type="ECO:0000256" key="1">
    <source>
        <dbReference type="ARBA" id="ARBA00022737"/>
    </source>
</evidence>
<gene>
    <name evidence="4" type="ORF">CLODIP_2_CD03847</name>
</gene>
<dbReference type="OrthoDB" id="539213at2759"/>
<dbReference type="SUPFAM" id="SSF48403">
    <property type="entry name" value="Ankyrin repeat"/>
    <property type="match status" value="2"/>
</dbReference>
<organism evidence="4 5">
    <name type="scientific">Cloeon dipterum</name>
    <dbReference type="NCBI Taxonomy" id="197152"/>
    <lineage>
        <taxon>Eukaryota</taxon>
        <taxon>Metazoa</taxon>
        <taxon>Ecdysozoa</taxon>
        <taxon>Arthropoda</taxon>
        <taxon>Hexapoda</taxon>
        <taxon>Insecta</taxon>
        <taxon>Pterygota</taxon>
        <taxon>Palaeoptera</taxon>
        <taxon>Ephemeroptera</taxon>
        <taxon>Pisciforma</taxon>
        <taxon>Baetidae</taxon>
        <taxon>Cloeon</taxon>
    </lineage>
</organism>
<evidence type="ECO:0000256" key="3">
    <source>
        <dbReference type="PROSITE-ProRule" id="PRU00023"/>
    </source>
</evidence>
<keyword evidence="1" id="KW-0677">Repeat</keyword>
<protein>
    <submittedName>
        <fullName evidence="4">Uncharacterized protein</fullName>
    </submittedName>
</protein>
<dbReference type="InterPro" id="IPR002110">
    <property type="entry name" value="Ankyrin_rpt"/>
</dbReference>
<keyword evidence="5" id="KW-1185">Reference proteome</keyword>
<evidence type="ECO:0000313" key="4">
    <source>
        <dbReference type="EMBL" id="CAB3385695.1"/>
    </source>
</evidence>
<dbReference type="PROSITE" id="PS50088">
    <property type="entry name" value="ANK_REPEAT"/>
    <property type="match status" value="1"/>
</dbReference>
<dbReference type="EMBL" id="CADEPI010000428">
    <property type="protein sequence ID" value="CAB3385695.1"/>
    <property type="molecule type" value="Genomic_DNA"/>
</dbReference>
<name>A0A8S1E0P4_9INSE</name>
<evidence type="ECO:0000313" key="5">
    <source>
        <dbReference type="Proteomes" id="UP000494165"/>
    </source>
</evidence>
<dbReference type="Proteomes" id="UP000494165">
    <property type="component" value="Unassembled WGS sequence"/>
</dbReference>
<dbReference type="GO" id="GO:0005737">
    <property type="term" value="C:cytoplasm"/>
    <property type="evidence" value="ECO:0007669"/>
    <property type="project" value="TreeGrafter"/>
</dbReference>
<accession>A0A8S1E0P4</accession>
<dbReference type="Gene3D" id="1.25.40.20">
    <property type="entry name" value="Ankyrin repeat-containing domain"/>
    <property type="match status" value="2"/>
</dbReference>
<sequence length="449" mass="50627">MKAMAVRERLVEKVSAGASRFILAALNSSLQECKEIFEDGRSFQETSDFGCTFLHAAALNKENGFYKILEFASDQINVDKNDSDGDEAIHYAIMAENVYAAELLLRLRSHEINLLHFLVVQNRLELAQLVHEWKKDLIKELDPEGRNALHLAAEYAGKEMCNWIMQEEVFHVNAKTKSGETALHFALKAEKTDIAKDLVPSPEDWKVKQGVDNLLHYCIKLKKLRSVKFVHEHDGELIKEKGQEGKVAIQIAAQFADREIFEWLNSILKMSNKCLAILSRYAVPFIHCAVENQNHGPDIIDFLFHCGANIDRQHDNQTPLHVAIRYGYNAAAEELLRLGADVKKTTGRGLNYLFFCAKYNNLHVAKLIHANNGEFISVFRNQKNVLHQAAETADLDFCKWLVEQGALSTIASTNINLLPSSTLMEIANGNGKPEISAYFKSLGLDKTPY</sequence>
<comment type="caution">
    <text evidence="4">The sequence shown here is derived from an EMBL/GenBank/DDBJ whole genome shotgun (WGS) entry which is preliminary data.</text>
</comment>
<keyword evidence="2 3" id="KW-0040">ANK repeat</keyword>
<dbReference type="PANTHER" id="PTHR24198">
    <property type="entry name" value="ANKYRIN REPEAT AND PROTEIN KINASE DOMAIN-CONTAINING PROTEIN"/>
    <property type="match status" value="1"/>
</dbReference>
<proteinExistence type="predicted"/>
<evidence type="ECO:0000256" key="2">
    <source>
        <dbReference type="ARBA" id="ARBA00023043"/>
    </source>
</evidence>
<dbReference type="PANTHER" id="PTHR24198:SF165">
    <property type="entry name" value="ANKYRIN REPEAT-CONTAINING PROTEIN-RELATED"/>
    <property type="match status" value="1"/>
</dbReference>